<accession>A0A1I1HNR6</accession>
<reference evidence="1 2" key="1">
    <citation type="submission" date="2016-10" db="EMBL/GenBank/DDBJ databases">
        <authorList>
            <person name="de Groot N.N."/>
        </authorList>
    </citation>
    <scope>NUCLEOTIDE SEQUENCE [LARGE SCALE GENOMIC DNA]</scope>
    <source>
        <strain evidence="1 2">DSM 6793</strain>
    </source>
</reference>
<evidence type="ECO:0000313" key="1">
    <source>
        <dbReference type="EMBL" id="SFC25202.1"/>
    </source>
</evidence>
<dbReference type="AlphaFoldDB" id="A0A1I1HNR6"/>
<sequence>MAVSAFWGLVSFLYKELKSRNLVCLANLCNLPLAPNFVFLIKNVGKISHLLTPIKFICYTNQRHFHLPKPLN</sequence>
<keyword evidence="2" id="KW-1185">Reference proteome</keyword>
<protein>
    <submittedName>
        <fullName evidence="1">Uncharacterized protein</fullName>
    </submittedName>
</protein>
<name>A0A1I1HNR6_9BACT</name>
<dbReference type="Proteomes" id="UP000199514">
    <property type="component" value="Unassembled WGS sequence"/>
</dbReference>
<dbReference type="STRING" id="927664.SAMN05421780_10424"/>
<evidence type="ECO:0000313" key="2">
    <source>
        <dbReference type="Proteomes" id="UP000199514"/>
    </source>
</evidence>
<dbReference type="EMBL" id="FOLE01000004">
    <property type="protein sequence ID" value="SFC25202.1"/>
    <property type="molecule type" value="Genomic_DNA"/>
</dbReference>
<gene>
    <name evidence="1" type="ORF">SAMN05421780_10424</name>
</gene>
<proteinExistence type="predicted"/>
<organism evidence="1 2">
    <name type="scientific">Flexibacter flexilis DSM 6793</name>
    <dbReference type="NCBI Taxonomy" id="927664"/>
    <lineage>
        <taxon>Bacteria</taxon>
        <taxon>Pseudomonadati</taxon>
        <taxon>Bacteroidota</taxon>
        <taxon>Cytophagia</taxon>
        <taxon>Cytophagales</taxon>
        <taxon>Flexibacteraceae</taxon>
        <taxon>Flexibacter</taxon>
    </lineage>
</organism>